<name>A0ABS6EYU3_9CLOT</name>
<gene>
    <name evidence="1" type="ORF">KQI89_06410</name>
</gene>
<dbReference type="EMBL" id="JAHLQL010000001">
    <property type="protein sequence ID" value="MBU5591389.1"/>
    <property type="molecule type" value="Genomic_DNA"/>
</dbReference>
<accession>A0ABS6EYU3</accession>
<proteinExistence type="predicted"/>
<sequence>MEYINDIHINEAIIHVLDNNGEEPLLNSFTLDLDEEIYKFLLKHMDKLLKDEELKYAFFNSGRNIVKEAAQEYLNGENDIVTVSKDIANQLFTLMNSNGNIPSCDLIVVSISTEHSPMLAILKMDYVKNYVHKIDFVEDNIGINIVSQTTGLPSSGQKIQKCAFIKPIREEDKFHLMVIDKQSKSKEKEEYGSNYFISNYLGCTLIDNERDMTKNLVKVTENWTRNNVKEDAYRAENIRTTIKKKLREDDIIDIEELSTDLFKEEPLAKENFIQFAEAHGLDKKVPIDKEWVEKKLKRIRLKIDKDIDLYINEEAYHDQDRFEIKRNGDGSINMIIKHVINYIEK</sequence>
<evidence type="ECO:0000313" key="1">
    <source>
        <dbReference type="EMBL" id="MBU5591389.1"/>
    </source>
</evidence>
<dbReference type="Proteomes" id="UP000736583">
    <property type="component" value="Unassembled WGS sequence"/>
</dbReference>
<dbReference type="InterPro" id="IPR007358">
    <property type="entry name" value="Nucleoid_associated_NdpA"/>
</dbReference>
<dbReference type="RefSeq" id="WP_032122259.1">
    <property type="nucleotide sequence ID" value="NZ_JAHLQL010000001.1"/>
</dbReference>
<evidence type="ECO:0000313" key="2">
    <source>
        <dbReference type="Proteomes" id="UP000736583"/>
    </source>
</evidence>
<dbReference type="Pfam" id="PF04245">
    <property type="entry name" value="NA37"/>
    <property type="match status" value="1"/>
</dbReference>
<reference evidence="1 2" key="1">
    <citation type="submission" date="2021-06" db="EMBL/GenBank/DDBJ databases">
        <authorList>
            <person name="Sun Q."/>
            <person name="Li D."/>
        </authorList>
    </citation>
    <scope>NUCLEOTIDE SEQUENCE [LARGE SCALE GENOMIC DNA]</scope>
    <source>
        <strain evidence="1 2">MSJ-4</strain>
    </source>
</reference>
<protein>
    <submittedName>
        <fullName evidence="1">Nucleoid-associated protein</fullName>
    </submittedName>
</protein>
<keyword evidence="2" id="KW-1185">Reference proteome</keyword>
<organism evidence="1 2">
    <name type="scientific">Clostridium simiarum</name>
    <dbReference type="NCBI Taxonomy" id="2841506"/>
    <lineage>
        <taxon>Bacteria</taxon>
        <taxon>Bacillati</taxon>
        <taxon>Bacillota</taxon>
        <taxon>Clostridia</taxon>
        <taxon>Eubacteriales</taxon>
        <taxon>Clostridiaceae</taxon>
        <taxon>Clostridium</taxon>
    </lineage>
</organism>
<comment type="caution">
    <text evidence="1">The sequence shown here is derived from an EMBL/GenBank/DDBJ whole genome shotgun (WGS) entry which is preliminary data.</text>
</comment>